<dbReference type="InterPro" id="IPR001708">
    <property type="entry name" value="YidC/ALB3/OXA1/COX18"/>
</dbReference>
<dbReference type="InterPro" id="IPR028055">
    <property type="entry name" value="YidC/Oxa/ALB_C"/>
</dbReference>
<dbReference type="EMBL" id="LUEZ02000110">
    <property type="protein sequence ID" value="RDB17775.1"/>
    <property type="molecule type" value="Genomic_DNA"/>
</dbReference>
<dbReference type="GO" id="GO:0032977">
    <property type="term" value="F:membrane insertase activity"/>
    <property type="evidence" value="ECO:0007669"/>
    <property type="project" value="InterPro"/>
</dbReference>
<evidence type="ECO:0000256" key="4">
    <source>
        <dbReference type="ARBA" id="ARBA00022989"/>
    </source>
</evidence>
<dbReference type="FunCoup" id="A0A369JBH5">
    <property type="interactions" value="351"/>
</dbReference>
<keyword evidence="10" id="KW-1185">Reference proteome</keyword>
<keyword evidence="4 7" id="KW-1133">Transmembrane helix</keyword>
<dbReference type="GO" id="GO:0005743">
    <property type="term" value="C:mitochondrial inner membrane"/>
    <property type="evidence" value="ECO:0007669"/>
    <property type="project" value="TreeGrafter"/>
</dbReference>
<protein>
    <submittedName>
        <fullName evidence="9">Mitochondrial inner membrane protein OXA1L</fullName>
    </submittedName>
</protein>
<dbReference type="PANTHER" id="PTHR12428:SF65">
    <property type="entry name" value="CYTOCHROME C OXIDASE ASSEMBLY PROTEIN COX18, MITOCHONDRIAL"/>
    <property type="match status" value="1"/>
</dbReference>
<dbReference type="Pfam" id="PF02096">
    <property type="entry name" value="60KD_IMP"/>
    <property type="match status" value="1"/>
</dbReference>
<evidence type="ECO:0000256" key="2">
    <source>
        <dbReference type="ARBA" id="ARBA00009877"/>
    </source>
</evidence>
<keyword evidence="3 6" id="KW-0812">Transmembrane</keyword>
<name>A0A369JBH5_HYPMA</name>
<proteinExistence type="inferred from homology"/>
<evidence type="ECO:0000313" key="10">
    <source>
        <dbReference type="Proteomes" id="UP000076154"/>
    </source>
</evidence>
<comment type="similarity">
    <text evidence="2 6">Belongs to the OXA1/ALB3/YidC family.</text>
</comment>
<feature type="transmembrane region" description="Helical" evidence="7">
    <location>
        <begin position="156"/>
        <end position="176"/>
    </location>
</feature>
<dbReference type="CDD" id="cd20069">
    <property type="entry name" value="5TM_Oxa1-like"/>
    <property type="match status" value="1"/>
</dbReference>
<comment type="subcellular location">
    <subcellularLocation>
        <location evidence="1 6">Membrane</location>
        <topology evidence="1 6">Multi-pass membrane protein</topology>
    </subcellularLocation>
</comment>
<feature type="transmembrane region" description="Helical" evidence="7">
    <location>
        <begin position="278"/>
        <end position="298"/>
    </location>
</feature>
<evidence type="ECO:0000313" key="9">
    <source>
        <dbReference type="EMBL" id="RDB17775.1"/>
    </source>
</evidence>
<sequence length="408" mass="43829">MVFAGVLGSSVRSTLKLAGQRLVPQVSCQSQLSNARLFSVLLQQSSRSGIHRLPILAVTSRSITKTAVQPTATVPSTPADAASASAVTPPEAVIPDVVTPESSVELLPDLLDSAISHLPAALQYGDLAALGLVGWTPAGFIRWSLELINVTTGMPWFWTIVAGSLFWKAVLFPLAVKGLQNSARILPIQPQLQKCQEEMSVVQKSGDKLAMQKQALKLRKLYNDAGVSMGATFLIPFIQFPVTLGMFFGVKKMCDLPVEQLTQSGLDLLPNLAVPDPYMILPILLCAAVNTQISVGAAELNLTDRPEMGHIMNGLRLLSVAGIWVMSAFPSGLMISLVTTSFATTVQSLLLQQPSIRRALNIPIVPAQFQGKLPSPLESVQYVIAKYTSKLSEASAAAKQPQAKNRRR</sequence>
<feature type="domain" description="Membrane insertase YidC/Oxa/ALB C-terminal" evidence="8">
    <location>
        <begin position="156"/>
        <end position="352"/>
    </location>
</feature>
<keyword evidence="5 7" id="KW-0472">Membrane</keyword>
<gene>
    <name evidence="9" type="primary">OXA1L</name>
    <name evidence="9" type="ORF">Hypma_001091</name>
</gene>
<feature type="transmembrane region" description="Helical" evidence="7">
    <location>
        <begin position="221"/>
        <end position="242"/>
    </location>
</feature>
<evidence type="ECO:0000256" key="3">
    <source>
        <dbReference type="ARBA" id="ARBA00022692"/>
    </source>
</evidence>
<dbReference type="OrthoDB" id="2148490at2759"/>
<dbReference type="PANTHER" id="PTHR12428">
    <property type="entry name" value="OXA1"/>
    <property type="match status" value="1"/>
</dbReference>
<evidence type="ECO:0000259" key="8">
    <source>
        <dbReference type="Pfam" id="PF02096"/>
    </source>
</evidence>
<evidence type="ECO:0000256" key="6">
    <source>
        <dbReference type="RuleBase" id="RU003945"/>
    </source>
</evidence>
<organism evidence="9 10">
    <name type="scientific">Hypsizygus marmoreus</name>
    <name type="common">White beech mushroom</name>
    <name type="synonym">Agaricus marmoreus</name>
    <dbReference type="NCBI Taxonomy" id="39966"/>
    <lineage>
        <taxon>Eukaryota</taxon>
        <taxon>Fungi</taxon>
        <taxon>Dikarya</taxon>
        <taxon>Basidiomycota</taxon>
        <taxon>Agaricomycotina</taxon>
        <taxon>Agaricomycetes</taxon>
        <taxon>Agaricomycetidae</taxon>
        <taxon>Agaricales</taxon>
        <taxon>Tricholomatineae</taxon>
        <taxon>Lyophyllaceae</taxon>
        <taxon>Hypsizygus</taxon>
    </lineage>
</organism>
<evidence type="ECO:0000256" key="7">
    <source>
        <dbReference type="SAM" id="Phobius"/>
    </source>
</evidence>
<reference evidence="9" key="1">
    <citation type="submission" date="2018-04" db="EMBL/GenBank/DDBJ databases">
        <title>Whole genome sequencing of Hypsizygus marmoreus.</title>
        <authorList>
            <person name="Choi I.-G."/>
            <person name="Min B."/>
            <person name="Kim J.-G."/>
            <person name="Kim S."/>
            <person name="Oh Y.-L."/>
            <person name="Kong W.-S."/>
            <person name="Park H."/>
            <person name="Jeong J."/>
            <person name="Song E.-S."/>
        </authorList>
    </citation>
    <scope>NUCLEOTIDE SEQUENCE [LARGE SCALE GENOMIC DNA]</scope>
    <source>
        <strain evidence="9">51987-8</strain>
    </source>
</reference>
<dbReference type="AlphaFoldDB" id="A0A369JBH5"/>
<dbReference type="STRING" id="39966.A0A369JBH5"/>
<comment type="caution">
    <text evidence="9">The sequence shown here is derived from an EMBL/GenBank/DDBJ whole genome shotgun (WGS) entry which is preliminary data.</text>
</comment>
<dbReference type="InParanoid" id="A0A369JBH5"/>
<accession>A0A369JBH5</accession>
<dbReference type="GO" id="GO:0032979">
    <property type="term" value="P:protein insertion into mitochondrial inner membrane from matrix"/>
    <property type="evidence" value="ECO:0007669"/>
    <property type="project" value="TreeGrafter"/>
</dbReference>
<evidence type="ECO:0000256" key="1">
    <source>
        <dbReference type="ARBA" id="ARBA00004141"/>
    </source>
</evidence>
<dbReference type="Proteomes" id="UP000076154">
    <property type="component" value="Unassembled WGS sequence"/>
</dbReference>
<evidence type="ECO:0000256" key="5">
    <source>
        <dbReference type="ARBA" id="ARBA00023136"/>
    </source>
</evidence>